<dbReference type="AlphaFoldDB" id="A0A6C0EY73"/>
<dbReference type="EMBL" id="MN738975">
    <property type="protein sequence ID" value="QHT33722.1"/>
    <property type="molecule type" value="Genomic_DNA"/>
</dbReference>
<evidence type="ECO:0000313" key="2">
    <source>
        <dbReference type="EMBL" id="QHT33722.1"/>
    </source>
</evidence>
<evidence type="ECO:0000256" key="1">
    <source>
        <dbReference type="SAM" id="MobiDB-lite"/>
    </source>
</evidence>
<feature type="compositionally biased region" description="Basic and acidic residues" evidence="1">
    <location>
        <begin position="96"/>
        <end position="105"/>
    </location>
</feature>
<reference evidence="2" key="1">
    <citation type="journal article" date="2020" name="Nature">
        <title>Giant virus diversity and host interactions through global metagenomics.</title>
        <authorList>
            <person name="Schulz F."/>
            <person name="Roux S."/>
            <person name="Paez-Espino D."/>
            <person name="Jungbluth S."/>
            <person name="Walsh D.A."/>
            <person name="Denef V.J."/>
            <person name="McMahon K.D."/>
            <person name="Konstantinidis K.T."/>
            <person name="Eloe-Fadrosh E.A."/>
            <person name="Kyrpides N.C."/>
            <person name="Woyke T."/>
        </authorList>
    </citation>
    <scope>NUCLEOTIDE SEQUENCE</scope>
    <source>
        <strain evidence="2">GVMAG-M-3300009161-36</strain>
    </source>
</reference>
<name>A0A6C0EY73_9ZZZZ</name>
<organism evidence="2">
    <name type="scientific">viral metagenome</name>
    <dbReference type="NCBI Taxonomy" id="1070528"/>
    <lineage>
        <taxon>unclassified sequences</taxon>
        <taxon>metagenomes</taxon>
        <taxon>organismal metagenomes</taxon>
    </lineage>
</organism>
<protein>
    <submittedName>
        <fullName evidence="2">Uncharacterized protein</fullName>
    </submittedName>
</protein>
<sequence length="134" mass="15484">MNGKRKYPLQVLQKPYIQMHLPIISNNIIRQTKEEEQVKEQVKEIIVYELYDEKVEKDISEPQPHPHPEPQIEEPVIETLSIPVKVNEEHKFIKVDTNNTDDKKINAYGPSSFVGGSLNQPGKNKKKNTKNGKK</sequence>
<feature type="region of interest" description="Disordered" evidence="1">
    <location>
        <begin position="96"/>
        <end position="134"/>
    </location>
</feature>
<accession>A0A6C0EY73</accession>
<feature type="compositionally biased region" description="Basic residues" evidence="1">
    <location>
        <begin position="123"/>
        <end position="134"/>
    </location>
</feature>
<proteinExistence type="predicted"/>